<accession>A0A6V6YXM3</accession>
<dbReference type="EMBL" id="CAIJDP010000068">
    <property type="protein sequence ID" value="CAD0004233.1"/>
    <property type="molecule type" value="Genomic_DNA"/>
</dbReference>
<organism evidence="1 2">
    <name type="scientific">Flavobacterium salmonis</name>
    <dbReference type="NCBI Taxonomy" id="2654844"/>
    <lineage>
        <taxon>Bacteria</taxon>
        <taxon>Pseudomonadati</taxon>
        <taxon>Bacteroidota</taxon>
        <taxon>Flavobacteriia</taxon>
        <taxon>Flavobacteriales</taxon>
        <taxon>Flavobacteriaceae</taxon>
        <taxon>Flavobacterium</taxon>
    </lineage>
</organism>
<dbReference type="Proteomes" id="UP000530060">
    <property type="component" value="Unassembled WGS sequence"/>
</dbReference>
<reference evidence="1 2" key="1">
    <citation type="submission" date="2020-06" db="EMBL/GenBank/DDBJ databases">
        <authorList>
            <person name="Criscuolo A."/>
        </authorList>
    </citation>
    <scope>NUCLEOTIDE SEQUENCE [LARGE SCALE GENOMIC DNA]</scope>
    <source>
        <strain evidence="2">CIP 111411</strain>
    </source>
</reference>
<gene>
    <name evidence="1" type="ORF">FLAT13_02127</name>
</gene>
<keyword evidence="2" id="KW-1185">Reference proteome</keyword>
<protein>
    <submittedName>
        <fullName evidence="1">Uncharacterized protein</fullName>
    </submittedName>
</protein>
<name>A0A6V6YXM3_9FLAO</name>
<evidence type="ECO:0000313" key="1">
    <source>
        <dbReference type="EMBL" id="CAD0004233.1"/>
    </source>
</evidence>
<evidence type="ECO:0000313" key="2">
    <source>
        <dbReference type="Proteomes" id="UP000530060"/>
    </source>
</evidence>
<sequence>MNLGFSNIKILDKPESIIGISLLIIFAYS</sequence>
<comment type="caution">
    <text evidence="1">The sequence shown here is derived from an EMBL/GenBank/DDBJ whole genome shotgun (WGS) entry which is preliminary data.</text>
</comment>
<dbReference type="AlphaFoldDB" id="A0A6V6YXM3"/>
<proteinExistence type="predicted"/>